<gene>
    <name evidence="5" type="ordered locus">Snas_3257</name>
</gene>
<dbReference type="eggNOG" id="COG0596">
    <property type="taxonomic scope" value="Bacteria"/>
</dbReference>
<name>D3QBP5_STANL</name>
<dbReference type="HOGENOM" id="CLU_013364_3_3_11"/>
<dbReference type="RefSeq" id="WP_013018498.1">
    <property type="nucleotide sequence ID" value="NC_013947.1"/>
</dbReference>
<evidence type="ECO:0000256" key="2">
    <source>
        <dbReference type="ARBA" id="ARBA00022729"/>
    </source>
</evidence>
<organism evidence="5 6">
    <name type="scientific">Stackebrandtia nassauensis (strain DSM 44728 / CIP 108903 / NRRL B-16338 / NBRC 102104 / LLR-40K-21)</name>
    <dbReference type="NCBI Taxonomy" id="446470"/>
    <lineage>
        <taxon>Bacteria</taxon>
        <taxon>Bacillati</taxon>
        <taxon>Actinomycetota</taxon>
        <taxon>Actinomycetes</taxon>
        <taxon>Glycomycetales</taxon>
        <taxon>Glycomycetaceae</taxon>
        <taxon>Stackebrandtia</taxon>
    </lineage>
</organism>
<evidence type="ECO:0000256" key="1">
    <source>
        <dbReference type="ARBA" id="ARBA00010088"/>
    </source>
</evidence>
<dbReference type="GO" id="GO:0016787">
    <property type="term" value="F:hydrolase activity"/>
    <property type="evidence" value="ECO:0007669"/>
    <property type="project" value="UniProtKB-KW"/>
</dbReference>
<evidence type="ECO:0000313" key="5">
    <source>
        <dbReference type="EMBL" id="ADD42927.1"/>
    </source>
</evidence>
<dbReference type="InterPro" id="IPR013595">
    <property type="entry name" value="Pept_S33_TAP-like_C"/>
</dbReference>
<keyword evidence="6" id="KW-1185">Reference proteome</keyword>
<dbReference type="PANTHER" id="PTHR43248:SF29">
    <property type="entry name" value="TRIPEPTIDYL AMINOPEPTIDASE"/>
    <property type="match status" value="1"/>
</dbReference>
<dbReference type="PANTHER" id="PTHR43248">
    <property type="entry name" value="2-SUCCINYL-6-HYDROXY-2,4-CYCLOHEXADIENE-1-CARBOXYLATE SYNTHASE"/>
    <property type="match status" value="1"/>
</dbReference>
<accession>D3QBP5</accession>
<dbReference type="STRING" id="446470.Snas_3257"/>
<dbReference type="Gene3D" id="3.40.50.1820">
    <property type="entry name" value="alpha/beta hydrolase"/>
    <property type="match status" value="1"/>
</dbReference>
<comment type="similarity">
    <text evidence="1">Belongs to the peptidase S33 family.</text>
</comment>
<keyword evidence="2" id="KW-0732">Signal</keyword>
<dbReference type="EMBL" id="CP001778">
    <property type="protein sequence ID" value="ADD42927.1"/>
    <property type="molecule type" value="Genomic_DNA"/>
</dbReference>
<dbReference type="AlphaFoldDB" id="D3QBP5"/>
<proteinExistence type="inferred from homology"/>
<feature type="domain" description="Peptidase S33 tripeptidyl aminopeptidase-like C-terminal" evidence="4">
    <location>
        <begin position="388"/>
        <end position="479"/>
    </location>
</feature>
<evidence type="ECO:0000313" key="6">
    <source>
        <dbReference type="Proteomes" id="UP000000844"/>
    </source>
</evidence>
<reference evidence="5 6" key="1">
    <citation type="journal article" date="2009" name="Stand. Genomic Sci.">
        <title>Complete genome sequence of Stackebrandtia nassauensis type strain (LLR-40K-21).</title>
        <authorList>
            <person name="Munk C."/>
            <person name="Lapidus A."/>
            <person name="Copeland A."/>
            <person name="Jando M."/>
            <person name="Mayilraj S."/>
            <person name="Glavina Del Rio T."/>
            <person name="Nolan M."/>
            <person name="Chen F."/>
            <person name="Lucas S."/>
            <person name="Tice H."/>
            <person name="Cheng J.F."/>
            <person name="Han C."/>
            <person name="Detter J.C."/>
            <person name="Bruce D."/>
            <person name="Goodwin L."/>
            <person name="Chain P."/>
            <person name="Pitluck S."/>
            <person name="Goker M."/>
            <person name="Ovchinikova G."/>
            <person name="Pati A."/>
            <person name="Ivanova N."/>
            <person name="Mavromatis K."/>
            <person name="Chen A."/>
            <person name="Palaniappan K."/>
            <person name="Land M."/>
            <person name="Hauser L."/>
            <person name="Chang Y.J."/>
            <person name="Jeffries C.D."/>
            <person name="Bristow J."/>
            <person name="Eisen J.A."/>
            <person name="Markowitz V."/>
            <person name="Hugenholtz P."/>
            <person name="Kyrpides N.C."/>
            <person name="Klenk H.P."/>
        </authorList>
    </citation>
    <scope>NUCLEOTIDE SEQUENCE [LARGE SCALE GENOMIC DNA]</scope>
    <source>
        <strain evidence="6">DSM 44728 / CIP 108903 / NRRL B-16338 / NBRC 102104 / LLR-40K-21</strain>
    </source>
</reference>
<dbReference type="KEGG" id="sna:Snas_3257"/>
<evidence type="ECO:0000256" key="3">
    <source>
        <dbReference type="ARBA" id="ARBA00022801"/>
    </source>
</evidence>
<dbReference type="InterPro" id="IPR051601">
    <property type="entry name" value="Serine_prot/Carboxylest_S33"/>
</dbReference>
<dbReference type="InterPro" id="IPR029058">
    <property type="entry name" value="AB_hydrolase_fold"/>
</dbReference>
<dbReference type="SUPFAM" id="SSF53474">
    <property type="entry name" value="alpha/beta-Hydrolases"/>
    <property type="match status" value="1"/>
</dbReference>
<evidence type="ECO:0000259" key="4">
    <source>
        <dbReference type="Pfam" id="PF08386"/>
    </source>
</evidence>
<dbReference type="OrthoDB" id="4006962at2"/>
<dbReference type="Pfam" id="PF08386">
    <property type="entry name" value="Abhydrolase_4"/>
    <property type="match status" value="1"/>
</dbReference>
<protein>
    <submittedName>
        <fullName evidence="5">TAP domain protein</fullName>
    </submittedName>
</protein>
<keyword evidence="3" id="KW-0378">Hydrolase</keyword>
<dbReference type="Proteomes" id="UP000000844">
    <property type="component" value="Chromosome"/>
</dbReference>
<sequence length="499" mass="53570">MRESVLRRVWRPGGIVVAVGVVVVAGLGVPAASAESAEPDWRPCDEGNKAQCATLPVPIDHDDPDGASIELSLARLPAQDPEKRRGTVVFHPGGPAEAVSVLTEPQDQAAFEELTRWFDVVTFDSRGFGGSGPMCDPDKAPPVGSILDSAGAYADQRAEVAAYAKDCRADQPKLAGHTSAEDAAHDIDAIRRSLGEEKIYYYGNSYGSVFGQEYAELYGEHLERLYLDSVADHTVPYWRDNANAAKVMEDRIPRFARWCDENPKCALRGEDVLEVWDEVVAAAEDEPLPTSEGGSVSHIQIRTMSTWNLEFEGYGEKLAQAFARAREDGTGDGFAEAMYDDFRGDAGQVTWCADSPVTPDSFHALRAIAEQGRDETPRVGWLNVLGNAWRCAGWPRRGSNPPSPLDAEDAPPALVVNSTLDAGTHLAGARNVASQLPGSGFVTVNGDAHAAYWLGNACVREVVHRYLLDGALPEPGTECDAEPRRFAGATGANAGAGLP</sequence>